<evidence type="ECO:0000313" key="1">
    <source>
        <dbReference type="EMBL" id="MDQ0504574.1"/>
    </source>
</evidence>
<sequence length="43" mass="5010">MERMNCAIKDATVKHFQDDDHQQFQTHLTDFVTASNFGRRLGV</sequence>
<accession>A0ABU0LBQ3</accession>
<evidence type="ECO:0008006" key="3">
    <source>
        <dbReference type="Google" id="ProtNLM"/>
    </source>
</evidence>
<organism evidence="1 2">
    <name type="scientific">Xanthobacter agilis</name>
    <dbReference type="NCBI Taxonomy" id="47492"/>
    <lineage>
        <taxon>Bacteria</taxon>
        <taxon>Pseudomonadati</taxon>
        <taxon>Pseudomonadota</taxon>
        <taxon>Alphaproteobacteria</taxon>
        <taxon>Hyphomicrobiales</taxon>
        <taxon>Xanthobacteraceae</taxon>
        <taxon>Xanthobacter</taxon>
    </lineage>
</organism>
<proteinExistence type="predicted"/>
<evidence type="ECO:0000313" key="2">
    <source>
        <dbReference type="Proteomes" id="UP001241747"/>
    </source>
</evidence>
<dbReference type="EMBL" id="JAUSVY010000002">
    <property type="protein sequence ID" value="MDQ0504574.1"/>
    <property type="molecule type" value="Genomic_DNA"/>
</dbReference>
<reference evidence="1 2" key="1">
    <citation type="submission" date="2023-07" db="EMBL/GenBank/DDBJ databases">
        <title>Genomic Encyclopedia of Type Strains, Phase IV (KMG-IV): sequencing the most valuable type-strain genomes for metagenomic binning, comparative biology and taxonomic classification.</title>
        <authorList>
            <person name="Goeker M."/>
        </authorList>
    </citation>
    <scope>NUCLEOTIDE SEQUENCE [LARGE SCALE GENOMIC DNA]</scope>
    <source>
        <strain evidence="1 2">DSM 3770</strain>
    </source>
</reference>
<name>A0ABU0LBQ3_XANAG</name>
<keyword evidence="2" id="KW-1185">Reference proteome</keyword>
<dbReference type="Proteomes" id="UP001241747">
    <property type="component" value="Unassembled WGS sequence"/>
</dbReference>
<gene>
    <name evidence="1" type="ORF">QOZ94_001348</name>
</gene>
<comment type="caution">
    <text evidence="1">The sequence shown here is derived from an EMBL/GenBank/DDBJ whole genome shotgun (WGS) entry which is preliminary data.</text>
</comment>
<protein>
    <recommendedName>
        <fullName evidence="3">Transposase</fullName>
    </recommendedName>
</protein>